<name>A0ABZ0VP73_9HYPH</name>
<evidence type="ECO:0000313" key="1">
    <source>
        <dbReference type="EMBL" id="WQB97381.1"/>
    </source>
</evidence>
<organism evidence="1 2">
    <name type="scientific">Mesorhizobium huakuii</name>
    <dbReference type="NCBI Taxonomy" id="28104"/>
    <lineage>
        <taxon>Bacteria</taxon>
        <taxon>Pseudomonadati</taxon>
        <taxon>Pseudomonadota</taxon>
        <taxon>Alphaproteobacteria</taxon>
        <taxon>Hyphomicrobiales</taxon>
        <taxon>Phyllobacteriaceae</taxon>
        <taxon>Mesorhizobium</taxon>
    </lineage>
</organism>
<accession>A0ABZ0VP73</accession>
<evidence type="ECO:0008006" key="3">
    <source>
        <dbReference type="Google" id="ProtNLM"/>
    </source>
</evidence>
<reference evidence="1 2" key="1">
    <citation type="submission" date="2023-11" db="EMBL/GenBank/DDBJ databases">
        <authorList>
            <person name="Panchal A.K."/>
            <person name="Meaney J.S."/>
            <person name="Karas B.J."/>
            <person name="diCenzo G.C."/>
        </authorList>
    </citation>
    <scope>NUCLEOTIDE SEQUENCE [LARGE SCALE GENOMIC DNA]</scope>
    <source>
        <strain evidence="1 2">NZP2235</strain>
    </source>
</reference>
<dbReference type="InterPro" id="IPR036515">
    <property type="entry name" value="Transposase_17_sf"/>
</dbReference>
<proteinExistence type="predicted"/>
<evidence type="ECO:0000313" key="2">
    <source>
        <dbReference type="Proteomes" id="UP001322481"/>
    </source>
</evidence>
<sequence>MARLVRIVVPDLPHHITQRSNGRAEVFFTPEDYALYKTLLVEHCRPANGCS</sequence>
<dbReference type="Proteomes" id="UP001322481">
    <property type="component" value="Chromosome"/>
</dbReference>
<protein>
    <recommendedName>
        <fullName evidence="3">Transposase</fullName>
    </recommendedName>
</protein>
<gene>
    <name evidence="1" type="ORF">U0R22_001505</name>
</gene>
<dbReference type="RefSeq" id="WP_322418024.1">
    <property type="nucleotide sequence ID" value="NZ_CP139858.1"/>
</dbReference>
<dbReference type="EMBL" id="CP139858">
    <property type="protein sequence ID" value="WQB97381.1"/>
    <property type="molecule type" value="Genomic_DNA"/>
</dbReference>
<keyword evidence="2" id="KW-1185">Reference proteome</keyword>
<dbReference type="SUPFAM" id="SSF143422">
    <property type="entry name" value="Transposase IS200-like"/>
    <property type="match status" value="1"/>
</dbReference>